<keyword evidence="2" id="KW-1185">Reference proteome</keyword>
<dbReference type="GeneID" id="63684042"/>
<dbReference type="RefSeq" id="XP_040626161.1">
    <property type="nucleotide sequence ID" value="XM_040768980.1"/>
</dbReference>
<dbReference type="HOGENOM" id="CLU_2120996_0_0_1"/>
<sequence>MPCASGRRGSHHLPLNVSIVLNADVTAASLDVEAADCKPAEEEETLPRLIAATPSAGICYAWTAGEECDYMQAVQFLAGRKGLTWAQQDKLVGFAKEADPMMQELMCICTSMKI</sequence>
<reference evidence="1 2" key="1">
    <citation type="journal article" date="2012" name="Science">
        <title>The Paleozoic origin of enzymatic lignin decomposition reconstructed from 31 fungal genomes.</title>
        <authorList>
            <person name="Floudas D."/>
            <person name="Binder M."/>
            <person name="Riley R."/>
            <person name="Barry K."/>
            <person name="Blanchette R.A."/>
            <person name="Henrissat B."/>
            <person name="Martinez A.T."/>
            <person name="Otillar R."/>
            <person name="Spatafora J.W."/>
            <person name="Yadav J.S."/>
            <person name="Aerts A."/>
            <person name="Benoit I."/>
            <person name="Boyd A."/>
            <person name="Carlson A."/>
            <person name="Copeland A."/>
            <person name="Coutinho P.M."/>
            <person name="de Vries R.P."/>
            <person name="Ferreira P."/>
            <person name="Findley K."/>
            <person name="Foster B."/>
            <person name="Gaskell J."/>
            <person name="Glotzer D."/>
            <person name="Gorecki P."/>
            <person name="Heitman J."/>
            <person name="Hesse C."/>
            <person name="Hori C."/>
            <person name="Igarashi K."/>
            <person name="Jurgens J.A."/>
            <person name="Kallen N."/>
            <person name="Kersten P."/>
            <person name="Kohler A."/>
            <person name="Kuees U."/>
            <person name="Kumar T.K.A."/>
            <person name="Kuo A."/>
            <person name="LaButti K."/>
            <person name="Larrondo L.F."/>
            <person name="Lindquist E."/>
            <person name="Ling A."/>
            <person name="Lombard V."/>
            <person name="Lucas S."/>
            <person name="Lundell T."/>
            <person name="Martin R."/>
            <person name="McLaughlin D.J."/>
            <person name="Morgenstern I."/>
            <person name="Morin E."/>
            <person name="Murat C."/>
            <person name="Nagy L.G."/>
            <person name="Nolan M."/>
            <person name="Ohm R.A."/>
            <person name="Patyshakuliyeva A."/>
            <person name="Rokas A."/>
            <person name="Ruiz-Duenas F.J."/>
            <person name="Sabat G."/>
            <person name="Salamov A."/>
            <person name="Samejima M."/>
            <person name="Schmutz J."/>
            <person name="Slot J.C."/>
            <person name="St John F."/>
            <person name="Stenlid J."/>
            <person name="Sun H."/>
            <person name="Sun S."/>
            <person name="Syed K."/>
            <person name="Tsang A."/>
            <person name="Wiebenga A."/>
            <person name="Young D."/>
            <person name="Pisabarro A."/>
            <person name="Eastwood D.C."/>
            <person name="Martin F."/>
            <person name="Cullen D."/>
            <person name="Grigoriev I.V."/>
            <person name="Hibbett D.S."/>
        </authorList>
    </citation>
    <scope>NUCLEOTIDE SEQUENCE [LARGE SCALE GENOMIC DNA]</scope>
    <source>
        <strain evidence="1 2">DJM-731 SS1</strain>
    </source>
</reference>
<dbReference type="Proteomes" id="UP000030653">
    <property type="component" value="Unassembled WGS sequence"/>
</dbReference>
<gene>
    <name evidence="1" type="ORF">DACRYDRAFT_109984</name>
</gene>
<organism evidence="1 2">
    <name type="scientific">Dacryopinax primogenitus (strain DJM 731)</name>
    <name type="common">Brown rot fungus</name>
    <dbReference type="NCBI Taxonomy" id="1858805"/>
    <lineage>
        <taxon>Eukaryota</taxon>
        <taxon>Fungi</taxon>
        <taxon>Dikarya</taxon>
        <taxon>Basidiomycota</taxon>
        <taxon>Agaricomycotina</taxon>
        <taxon>Dacrymycetes</taxon>
        <taxon>Dacrymycetales</taxon>
        <taxon>Dacrymycetaceae</taxon>
        <taxon>Dacryopinax</taxon>
    </lineage>
</organism>
<name>M5FTA7_DACPD</name>
<accession>M5FTA7</accession>
<evidence type="ECO:0000313" key="2">
    <source>
        <dbReference type="Proteomes" id="UP000030653"/>
    </source>
</evidence>
<evidence type="ECO:0000313" key="1">
    <source>
        <dbReference type="EMBL" id="EJT99263.1"/>
    </source>
</evidence>
<dbReference type="EMBL" id="JH795870">
    <property type="protein sequence ID" value="EJT99263.1"/>
    <property type="molecule type" value="Genomic_DNA"/>
</dbReference>
<protein>
    <submittedName>
        <fullName evidence="1">Uncharacterized protein</fullName>
    </submittedName>
</protein>
<dbReference type="AlphaFoldDB" id="M5FTA7"/>
<proteinExistence type="predicted"/>